<evidence type="ECO:0000313" key="4">
    <source>
        <dbReference type="WBParaSite" id="Pan_g4675.t1"/>
    </source>
</evidence>
<dbReference type="AlphaFoldDB" id="A0A7E4ZZF1"/>
<evidence type="ECO:0000256" key="2">
    <source>
        <dbReference type="SAM" id="Phobius"/>
    </source>
</evidence>
<keyword evidence="2" id="KW-1133">Transmembrane helix</keyword>
<keyword evidence="2" id="KW-0472">Membrane</keyword>
<protein>
    <submittedName>
        <fullName evidence="4">Myticalin C6</fullName>
    </submittedName>
</protein>
<keyword evidence="3" id="KW-1185">Reference proteome</keyword>
<accession>A0A7E4ZZF1</accession>
<feature type="region of interest" description="Disordered" evidence="1">
    <location>
        <begin position="38"/>
        <end position="88"/>
    </location>
</feature>
<feature type="compositionally biased region" description="Acidic residues" evidence="1">
    <location>
        <begin position="76"/>
        <end position="88"/>
    </location>
</feature>
<proteinExistence type="predicted"/>
<reference evidence="3" key="1">
    <citation type="journal article" date="2013" name="Genetics">
        <title>The draft genome and transcriptome of Panagrellus redivivus are shaped by the harsh demands of a free-living lifestyle.</title>
        <authorList>
            <person name="Srinivasan J."/>
            <person name="Dillman A.R."/>
            <person name="Macchietto M.G."/>
            <person name="Heikkinen L."/>
            <person name="Lakso M."/>
            <person name="Fracchia K.M."/>
            <person name="Antoshechkin I."/>
            <person name="Mortazavi A."/>
            <person name="Wong G."/>
            <person name="Sternberg P.W."/>
        </authorList>
    </citation>
    <scope>NUCLEOTIDE SEQUENCE [LARGE SCALE GENOMIC DNA]</scope>
    <source>
        <strain evidence="3">MT8872</strain>
    </source>
</reference>
<dbReference type="Proteomes" id="UP000492821">
    <property type="component" value="Unassembled WGS sequence"/>
</dbReference>
<organism evidence="3 4">
    <name type="scientific">Panagrellus redivivus</name>
    <name type="common">Microworm</name>
    <dbReference type="NCBI Taxonomy" id="6233"/>
    <lineage>
        <taxon>Eukaryota</taxon>
        <taxon>Metazoa</taxon>
        <taxon>Ecdysozoa</taxon>
        <taxon>Nematoda</taxon>
        <taxon>Chromadorea</taxon>
        <taxon>Rhabditida</taxon>
        <taxon>Tylenchina</taxon>
        <taxon>Panagrolaimomorpha</taxon>
        <taxon>Panagrolaimoidea</taxon>
        <taxon>Panagrolaimidae</taxon>
        <taxon>Panagrellus</taxon>
    </lineage>
</organism>
<feature type="compositionally biased region" description="Acidic residues" evidence="1">
    <location>
        <begin position="56"/>
        <end position="66"/>
    </location>
</feature>
<keyword evidence="2" id="KW-0812">Transmembrane</keyword>
<evidence type="ECO:0000256" key="1">
    <source>
        <dbReference type="SAM" id="MobiDB-lite"/>
    </source>
</evidence>
<reference evidence="4" key="2">
    <citation type="submission" date="2020-10" db="UniProtKB">
        <authorList>
            <consortium name="WormBaseParasite"/>
        </authorList>
    </citation>
    <scope>IDENTIFICATION</scope>
</reference>
<evidence type="ECO:0000313" key="3">
    <source>
        <dbReference type="Proteomes" id="UP000492821"/>
    </source>
</evidence>
<dbReference type="WBParaSite" id="Pan_g4675.t1">
    <property type="protein sequence ID" value="Pan_g4675.t1"/>
    <property type="gene ID" value="Pan_g4675"/>
</dbReference>
<feature type="transmembrane region" description="Helical" evidence="2">
    <location>
        <begin position="6"/>
        <end position="21"/>
    </location>
</feature>
<name>A0A7E4ZZF1_PANRE</name>
<sequence length="88" mass="9871">MMHLKVYIFIALIVVAGAVPLRKRPYRNVKSAVLHTIGDSPNPVLAVGPVMGNYQSDEDYDDDNNNDIDTNSHDGPEDEDEEELFGRR</sequence>